<dbReference type="EMBL" id="BTSX01000006">
    <property type="protein sequence ID" value="GMT03009.1"/>
    <property type="molecule type" value="Genomic_DNA"/>
</dbReference>
<dbReference type="Gene3D" id="1.10.10.10">
    <property type="entry name" value="Winged helix-like DNA-binding domain superfamily/Winged helix DNA-binding domain"/>
    <property type="match status" value="1"/>
</dbReference>
<dbReference type="InterPro" id="IPR036388">
    <property type="entry name" value="WH-like_DNA-bd_sf"/>
</dbReference>
<gene>
    <name evidence="11" type="ORF">PENTCL1PPCAC_25183</name>
</gene>
<reference evidence="11" key="1">
    <citation type="submission" date="2023-10" db="EMBL/GenBank/DDBJ databases">
        <title>Genome assembly of Pristionchus species.</title>
        <authorList>
            <person name="Yoshida K."/>
            <person name="Sommer R.J."/>
        </authorList>
    </citation>
    <scope>NUCLEOTIDE SEQUENCE</scope>
    <source>
        <strain evidence="11">RS0144</strain>
    </source>
</reference>
<keyword evidence="6 7" id="KW-0539">Nucleus</keyword>
<dbReference type="Pfam" id="PF16421">
    <property type="entry name" value="E2F_CC-MB"/>
    <property type="match status" value="1"/>
</dbReference>
<evidence type="ECO:0000313" key="12">
    <source>
        <dbReference type="Proteomes" id="UP001432027"/>
    </source>
</evidence>
<dbReference type="GO" id="GO:0046983">
    <property type="term" value="F:protein dimerization activity"/>
    <property type="evidence" value="ECO:0007669"/>
    <property type="project" value="InterPro"/>
</dbReference>
<evidence type="ECO:0000256" key="5">
    <source>
        <dbReference type="ARBA" id="ARBA00023163"/>
    </source>
</evidence>
<feature type="coiled-coil region" evidence="8">
    <location>
        <begin position="410"/>
        <end position="440"/>
    </location>
</feature>
<dbReference type="SMART" id="SM01372">
    <property type="entry name" value="E2F_TDP"/>
    <property type="match status" value="1"/>
</dbReference>
<dbReference type="GO" id="GO:0090575">
    <property type="term" value="C:RNA polymerase II transcription regulator complex"/>
    <property type="evidence" value="ECO:0007669"/>
    <property type="project" value="TreeGrafter"/>
</dbReference>
<comment type="caution">
    <text evidence="11">The sequence shown here is derived from an EMBL/GenBank/DDBJ whole genome shotgun (WGS) entry which is preliminary data.</text>
</comment>
<dbReference type="SUPFAM" id="SSF46785">
    <property type="entry name" value="Winged helix' DNA-binding domain"/>
    <property type="match status" value="1"/>
</dbReference>
<evidence type="ECO:0000256" key="1">
    <source>
        <dbReference type="ARBA" id="ARBA00004123"/>
    </source>
</evidence>
<keyword evidence="12" id="KW-1185">Reference proteome</keyword>
<keyword evidence="8" id="KW-0175">Coiled coil</keyword>
<evidence type="ECO:0000256" key="7">
    <source>
        <dbReference type="RuleBase" id="RU003796"/>
    </source>
</evidence>
<dbReference type="InterPro" id="IPR015633">
    <property type="entry name" value="E2F"/>
</dbReference>
<dbReference type="GO" id="GO:0000978">
    <property type="term" value="F:RNA polymerase II cis-regulatory region sequence-specific DNA binding"/>
    <property type="evidence" value="ECO:0007669"/>
    <property type="project" value="InterPro"/>
</dbReference>
<dbReference type="InterPro" id="IPR036390">
    <property type="entry name" value="WH_DNA-bd_sf"/>
</dbReference>
<dbReference type="InterPro" id="IPR037241">
    <property type="entry name" value="E2F-DP_heterodim"/>
</dbReference>
<evidence type="ECO:0000256" key="2">
    <source>
        <dbReference type="ARBA" id="ARBA00010940"/>
    </source>
</evidence>
<keyword evidence="3 7" id="KW-0805">Transcription regulation</keyword>
<dbReference type="SUPFAM" id="SSF144074">
    <property type="entry name" value="E2F-DP heterodimerization region"/>
    <property type="match status" value="1"/>
</dbReference>
<feature type="compositionally biased region" description="Low complexity" evidence="9">
    <location>
        <begin position="613"/>
        <end position="631"/>
    </location>
</feature>
<dbReference type="GO" id="GO:0000981">
    <property type="term" value="F:DNA-binding transcription factor activity, RNA polymerase II-specific"/>
    <property type="evidence" value="ECO:0007669"/>
    <property type="project" value="TreeGrafter"/>
</dbReference>
<evidence type="ECO:0000256" key="8">
    <source>
        <dbReference type="SAM" id="Coils"/>
    </source>
</evidence>
<protein>
    <recommendedName>
        <fullName evidence="10">E2F/DP family winged-helix DNA-binding domain-containing protein</fullName>
    </recommendedName>
</protein>
<organism evidence="11 12">
    <name type="scientific">Pristionchus entomophagus</name>
    <dbReference type="NCBI Taxonomy" id="358040"/>
    <lineage>
        <taxon>Eukaryota</taxon>
        <taxon>Metazoa</taxon>
        <taxon>Ecdysozoa</taxon>
        <taxon>Nematoda</taxon>
        <taxon>Chromadorea</taxon>
        <taxon>Rhabditida</taxon>
        <taxon>Rhabditina</taxon>
        <taxon>Diplogasteromorpha</taxon>
        <taxon>Diplogasteroidea</taxon>
        <taxon>Neodiplogasteridae</taxon>
        <taxon>Pristionchus</taxon>
    </lineage>
</organism>
<dbReference type="InterPro" id="IPR003316">
    <property type="entry name" value="E2F_WHTH_DNA-bd_dom"/>
</dbReference>
<evidence type="ECO:0000256" key="9">
    <source>
        <dbReference type="SAM" id="MobiDB-lite"/>
    </source>
</evidence>
<dbReference type="FunFam" id="1.10.10.10:FF:000458">
    <property type="entry name" value="E2F-like (Mammalian transcription factor)"/>
    <property type="match status" value="1"/>
</dbReference>
<proteinExistence type="inferred from homology"/>
<feature type="non-terminal residue" evidence="11">
    <location>
        <position position="1"/>
    </location>
</feature>
<feature type="region of interest" description="Disordered" evidence="9">
    <location>
        <begin position="30"/>
        <end position="252"/>
    </location>
</feature>
<dbReference type="AlphaFoldDB" id="A0AAV5UA80"/>
<dbReference type="Proteomes" id="UP001432027">
    <property type="component" value="Unassembled WGS sequence"/>
</dbReference>
<feature type="region of interest" description="Disordered" evidence="9">
    <location>
        <begin position="604"/>
        <end position="631"/>
    </location>
</feature>
<name>A0AAV5UA80_9BILA</name>
<feature type="compositionally biased region" description="Gly residues" evidence="9">
    <location>
        <begin position="233"/>
        <end position="242"/>
    </location>
</feature>
<comment type="subcellular location">
    <subcellularLocation>
        <location evidence="1 7">Nucleus</location>
    </subcellularLocation>
</comment>
<dbReference type="Gene3D" id="6.10.250.540">
    <property type="match status" value="1"/>
</dbReference>
<feature type="domain" description="E2F/DP family winged-helix DNA-binding" evidence="10">
    <location>
        <begin position="330"/>
        <end position="393"/>
    </location>
</feature>
<dbReference type="PANTHER" id="PTHR12081">
    <property type="entry name" value="TRANSCRIPTION FACTOR E2F"/>
    <property type="match status" value="1"/>
</dbReference>
<dbReference type="Pfam" id="PF02319">
    <property type="entry name" value="WHD_E2F_TDP"/>
    <property type="match status" value="1"/>
</dbReference>
<accession>A0AAV5UA80</accession>
<feature type="region of interest" description="Disordered" evidence="9">
    <location>
        <begin position="310"/>
        <end position="331"/>
    </location>
</feature>
<evidence type="ECO:0000256" key="6">
    <source>
        <dbReference type="ARBA" id="ARBA00023242"/>
    </source>
</evidence>
<comment type="similarity">
    <text evidence="2 7">Belongs to the E2F/DP family.</text>
</comment>
<dbReference type="InterPro" id="IPR032198">
    <property type="entry name" value="E2F_CC-MB"/>
</dbReference>
<keyword evidence="5 7" id="KW-0804">Transcription</keyword>
<feature type="compositionally biased region" description="Polar residues" evidence="9">
    <location>
        <begin position="86"/>
        <end position="107"/>
    </location>
</feature>
<dbReference type="PANTHER" id="PTHR12081:SF18">
    <property type="entry name" value="TRANSCRIPTION FACTOR E2F2-RELATED"/>
    <property type="match status" value="1"/>
</dbReference>
<feature type="compositionally biased region" description="Basic and acidic residues" evidence="9">
    <location>
        <begin position="32"/>
        <end position="41"/>
    </location>
</feature>
<evidence type="ECO:0000259" key="10">
    <source>
        <dbReference type="SMART" id="SM01372"/>
    </source>
</evidence>
<evidence type="ECO:0000313" key="11">
    <source>
        <dbReference type="EMBL" id="GMT03009.1"/>
    </source>
</evidence>
<keyword evidence="4 7" id="KW-0238">DNA-binding</keyword>
<evidence type="ECO:0000256" key="3">
    <source>
        <dbReference type="ARBA" id="ARBA00023015"/>
    </source>
</evidence>
<evidence type="ECO:0000256" key="4">
    <source>
        <dbReference type="ARBA" id="ARBA00023125"/>
    </source>
</evidence>
<feature type="region of interest" description="Disordered" evidence="9">
    <location>
        <begin position="515"/>
        <end position="557"/>
    </location>
</feature>
<sequence>AKPERTPLSYFISTALLSRHESIFENGNAIGHRNDTEREGGMSRASLVRAPTRGPAILIGSDQSKAASPDENALVDTEPKLEPVSAATSPEQQLYPLNSNLQSTPSPAAQWDQMGPTPSSAALKEKARRKLVLEQSQSEGGRAKKAKVTTPAGRAKTAAAGNSPGEREMDPRMISLIEEPSTGPRRLAAGGRPSTATASGVGCPTYDLNDELGPDPTEASDQWMELFDVPNKRGGGGEGAGAGKRRRLDQQPMQQWVKEEPLEEDDTELLQLEAAAAAAAPSGVRRIRSAQPKMIRNQRMVKKEALDANDIDITPRPGRQQGSPTTPGGRLENSLLVLTKKFMDLRSRSEELNLNEAATTLGVQKRRLYDITNVLEGIDLIVKTGKNSIRWCQDSGEGSSMGGGGESAEKRALEEELMGMEEEEKKLDNLIRDLTNAFALIKEDPTDKPYAYVNFSDLQRSADHSGEDKLTIAVKAGSNDASVEVADPVETGRFVMAIRCPAGLHAMVIPSEKEGGRTGVRDLPPGTFTGDDLGRESQQENSGIVLPSSHPSALRQPCDDLITPSKMVEDNSCLSEYLSPLKFLVGGAPMGLLGSQDGPYLSLDTPNNGSVLAPGSGASGSQQPGPSSSYYPYSMDGGAGPSITDLYNEEWY</sequence>